<dbReference type="SUPFAM" id="SSF57845">
    <property type="entry name" value="B-box zinc-binding domain"/>
    <property type="match status" value="1"/>
</dbReference>
<dbReference type="Proteomes" id="UP000007110">
    <property type="component" value="Unassembled WGS sequence"/>
</dbReference>
<dbReference type="InterPro" id="IPR011042">
    <property type="entry name" value="6-blade_b-propeller_TolB-like"/>
</dbReference>
<evidence type="ECO:0000313" key="9">
    <source>
        <dbReference type="Proteomes" id="UP000007110"/>
    </source>
</evidence>
<organism evidence="8 9">
    <name type="scientific">Strongylocentrotus purpuratus</name>
    <name type="common">Purple sea urchin</name>
    <dbReference type="NCBI Taxonomy" id="7668"/>
    <lineage>
        <taxon>Eukaryota</taxon>
        <taxon>Metazoa</taxon>
        <taxon>Echinodermata</taxon>
        <taxon>Eleutherozoa</taxon>
        <taxon>Echinozoa</taxon>
        <taxon>Echinoidea</taxon>
        <taxon>Euechinoidea</taxon>
        <taxon>Echinacea</taxon>
        <taxon>Camarodonta</taxon>
        <taxon>Echinidea</taxon>
        <taxon>Strongylocentrotidae</taxon>
        <taxon>Strongylocentrotus</taxon>
    </lineage>
</organism>
<protein>
    <submittedName>
        <fullName evidence="8">Uncharacterized protein</fullName>
    </submittedName>
</protein>
<dbReference type="EnsemblMetazoa" id="XM_011684197">
    <property type="protein sequence ID" value="XP_011682499"/>
    <property type="gene ID" value="LOC100893491"/>
</dbReference>
<feature type="domain" description="B box-type" evidence="7">
    <location>
        <begin position="91"/>
        <end position="136"/>
    </location>
</feature>
<sequence length="595" mass="67341">MAVENKEERTLKRLEEAMRCPQCQKQFQDPRYLSCGHSFCRKCIGEFVVMKSVSCIKCEKSSHVPHGDTNNLIKNLALAGLVDSCKNPYSEPSIKCSGCRVYESREAVDYCYTCQKAICSLCTQSHFNFRHKVVPITDYEMESMNVRDKMTQSLVNRTAIKKTALEQRKELVSTQMKRVEASASNLIEDVRRTFNEHVKHLQEERDAILEETREREGFLLNKLQTVEDYVQKYSESLSKISSNLLINNKKRLRGGALSTYITLCQELEALLEDDIDLDIVKESSAYAESFTFHANEPTNMGMTERADPEEWKLRFDYVAPNRGAVRSMCATPDGKLAVGYSKNSGGLNFFSPYGKWEHLESMAGVLVRSVAFLPDGRCVILDTDNTLYIYSISMEKLSFEFETLDNTVGGTGQLCVDEQHAIFVAYKKAKKIQIFSPRGGAAQREITFDSIEPLDIRVSPSGAVVLVSWRKLKVLNLKGDAIGELTHNTCDELIVADVCRDNTVIVAYVSQRAGTAGMDLLTVRRYDSTTDFKLKETLFQDWPIEISAMPFYSIRELITGEICFCTKDRIYLFQKPAGTINDVGFGDYDICPTRP</sequence>
<dbReference type="RefSeq" id="XP_011682499.1">
    <property type="nucleotide sequence ID" value="XM_011684197.2"/>
</dbReference>
<accession>A0A7M7HQD1</accession>
<feature type="domain" description="RING-type" evidence="6">
    <location>
        <begin position="20"/>
        <end position="59"/>
    </location>
</feature>
<dbReference type="Gene3D" id="2.120.10.30">
    <property type="entry name" value="TolB, C-terminal domain"/>
    <property type="match status" value="1"/>
</dbReference>
<evidence type="ECO:0000259" key="7">
    <source>
        <dbReference type="PROSITE" id="PS50119"/>
    </source>
</evidence>
<name>A0A7M7HQD1_STRPU</name>
<keyword evidence="4" id="KW-0862">Zinc</keyword>
<dbReference type="PROSITE" id="PS50119">
    <property type="entry name" value="ZF_BBOX"/>
    <property type="match status" value="1"/>
</dbReference>
<dbReference type="InterPro" id="IPR017907">
    <property type="entry name" value="Znf_RING_CS"/>
</dbReference>
<dbReference type="InterPro" id="IPR013083">
    <property type="entry name" value="Znf_RING/FYVE/PHD"/>
</dbReference>
<dbReference type="PANTHER" id="PTHR25462:SF229">
    <property type="entry name" value="TRANSCRIPTION INTERMEDIARY FACTOR 1-BETA"/>
    <property type="match status" value="1"/>
</dbReference>
<evidence type="ECO:0000256" key="4">
    <source>
        <dbReference type="ARBA" id="ARBA00022833"/>
    </source>
</evidence>
<dbReference type="GO" id="GO:0008270">
    <property type="term" value="F:zinc ion binding"/>
    <property type="evidence" value="ECO:0007669"/>
    <property type="project" value="UniProtKB-KW"/>
</dbReference>
<dbReference type="OrthoDB" id="6105938at2759"/>
<keyword evidence="1" id="KW-0597">Phosphoprotein</keyword>
<dbReference type="InterPro" id="IPR001841">
    <property type="entry name" value="Znf_RING"/>
</dbReference>
<reference evidence="8" key="2">
    <citation type="submission" date="2021-01" db="UniProtKB">
        <authorList>
            <consortium name="EnsemblMetazoa"/>
        </authorList>
    </citation>
    <scope>IDENTIFICATION</scope>
</reference>
<dbReference type="SUPFAM" id="SSF57850">
    <property type="entry name" value="RING/U-box"/>
    <property type="match status" value="1"/>
</dbReference>
<dbReference type="Gene3D" id="3.30.40.10">
    <property type="entry name" value="Zinc/RING finger domain, C3HC4 (zinc finger)"/>
    <property type="match status" value="1"/>
</dbReference>
<proteinExistence type="predicted"/>
<keyword evidence="3 5" id="KW-0863">Zinc-finger</keyword>
<dbReference type="SMART" id="SM00184">
    <property type="entry name" value="RING"/>
    <property type="match status" value="1"/>
</dbReference>
<dbReference type="InParanoid" id="A0A7M7HQD1"/>
<dbReference type="CDD" id="cd19757">
    <property type="entry name" value="Bbox1"/>
    <property type="match status" value="1"/>
</dbReference>
<dbReference type="OMA" id="SHFNFRH"/>
<keyword evidence="9" id="KW-1185">Reference proteome</keyword>
<evidence type="ECO:0000256" key="3">
    <source>
        <dbReference type="ARBA" id="ARBA00022771"/>
    </source>
</evidence>
<keyword evidence="2" id="KW-0479">Metal-binding</keyword>
<dbReference type="InterPro" id="IPR027370">
    <property type="entry name" value="Znf-RING_euk"/>
</dbReference>
<evidence type="ECO:0000313" key="8">
    <source>
        <dbReference type="EnsemblMetazoa" id="XP_011682499"/>
    </source>
</evidence>
<dbReference type="KEGG" id="spu:100893491"/>
<dbReference type="PROSITE" id="PS00518">
    <property type="entry name" value="ZF_RING_1"/>
    <property type="match status" value="1"/>
</dbReference>
<evidence type="ECO:0000256" key="2">
    <source>
        <dbReference type="ARBA" id="ARBA00022723"/>
    </source>
</evidence>
<reference evidence="9" key="1">
    <citation type="submission" date="2015-02" db="EMBL/GenBank/DDBJ databases">
        <title>Genome sequencing for Strongylocentrotus purpuratus.</title>
        <authorList>
            <person name="Murali S."/>
            <person name="Liu Y."/>
            <person name="Vee V."/>
            <person name="English A."/>
            <person name="Wang M."/>
            <person name="Skinner E."/>
            <person name="Han Y."/>
            <person name="Muzny D.M."/>
            <person name="Worley K.C."/>
            <person name="Gibbs R.A."/>
        </authorList>
    </citation>
    <scope>NUCLEOTIDE SEQUENCE</scope>
</reference>
<dbReference type="GO" id="GO:0061630">
    <property type="term" value="F:ubiquitin protein ligase activity"/>
    <property type="evidence" value="ECO:0000318"/>
    <property type="project" value="GO_Central"/>
</dbReference>
<dbReference type="PANTHER" id="PTHR25462">
    <property type="entry name" value="BONUS, ISOFORM C-RELATED"/>
    <property type="match status" value="1"/>
</dbReference>
<dbReference type="AlphaFoldDB" id="A0A7M7HQD1"/>
<dbReference type="InterPro" id="IPR047153">
    <property type="entry name" value="TRIM45/56/19-like"/>
</dbReference>
<evidence type="ECO:0000256" key="5">
    <source>
        <dbReference type="PROSITE-ProRule" id="PRU00024"/>
    </source>
</evidence>
<dbReference type="InterPro" id="IPR000315">
    <property type="entry name" value="Znf_B-box"/>
</dbReference>
<evidence type="ECO:0000259" key="6">
    <source>
        <dbReference type="PROSITE" id="PS50089"/>
    </source>
</evidence>
<dbReference type="GeneID" id="100893491"/>
<evidence type="ECO:0000256" key="1">
    <source>
        <dbReference type="ARBA" id="ARBA00022553"/>
    </source>
</evidence>
<dbReference type="SUPFAM" id="SSF75011">
    <property type="entry name" value="3-carboxy-cis,cis-mucoante lactonizing enzyme"/>
    <property type="match status" value="1"/>
</dbReference>
<dbReference type="Pfam" id="PF13445">
    <property type="entry name" value="zf-RING_UBOX"/>
    <property type="match status" value="1"/>
</dbReference>
<dbReference type="PROSITE" id="PS50089">
    <property type="entry name" value="ZF_RING_2"/>
    <property type="match status" value="1"/>
</dbReference>